<dbReference type="HOGENOM" id="CLU_1059691_0_0_12"/>
<dbReference type="Proteomes" id="UP000014541">
    <property type="component" value="Unassembled WGS sequence"/>
</dbReference>
<reference evidence="1 2" key="1">
    <citation type="submission" date="2013-04" db="EMBL/GenBank/DDBJ databases">
        <title>The Genome Sequence of Treponema maltophilum ATCC 51939.</title>
        <authorList>
            <consortium name="The Broad Institute Genomics Platform"/>
            <person name="Earl A."/>
            <person name="Ward D."/>
            <person name="Feldgarden M."/>
            <person name="Gevers D."/>
            <person name="Leonetti C."/>
            <person name="Blanton J.M."/>
            <person name="Dewhirst F.E."/>
            <person name="Izard J."/>
            <person name="Walker B."/>
            <person name="Young S."/>
            <person name="Zeng Q."/>
            <person name="Gargeya S."/>
            <person name="Fitzgerald M."/>
            <person name="Haas B."/>
            <person name="Abouelleil A."/>
            <person name="Allen A.W."/>
            <person name="Alvarado L."/>
            <person name="Arachchi H.M."/>
            <person name="Berlin A.M."/>
            <person name="Chapman S.B."/>
            <person name="Gainer-Dewar J."/>
            <person name="Goldberg J."/>
            <person name="Griggs A."/>
            <person name="Gujja S."/>
            <person name="Hansen M."/>
            <person name="Howarth C."/>
            <person name="Imamovic A."/>
            <person name="Ireland A."/>
            <person name="Larimer J."/>
            <person name="McCowan C."/>
            <person name="Murphy C."/>
            <person name="Pearson M."/>
            <person name="Poon T.W."/>
            <person name="Priest M."/>
            <person name="Roberts A."/>
            <person name="Saif S."/>
            <person name="Shea T."/>
            <person name="Sisk P."/>
            <person name="Sykes S."/>
            <person name="Wortman J."/>
            <person name="Nusbaum C."/>
            <person name="Birren B."/>
        </authorList>
    </citation>
    <scope>NUCLEOTIDE SEQUENCE [LARGE SCALE GENOMIC DNA]</scope>
    <source>
        <strain evidence="1 2">ATCC 51939</strain>
    </source>
</reference>
<keyword evidence="2" id="KW-1185">Reference proteome</keyword>
<gene>
    <name evidence="1" type="ORF">HMPREF9194_00001</name>
</gene>
<proteinExistence type="predicted"/>
<comment type="caution">
    <text evidence="1">The sequence shown here is derived from an EMBL/GenBank/DDBJ whole genome shotgun (WGS) entry which is preliminary data.</text>
</comment>
<dbReference type="RefSeq" id="WP_016524310.1">
    <property type="nucleotide sequence ID" value="NZ_KE332518.1"/>
</dbReference>
<dbReference type="AlphaFoldDB" id="S3K2K7"/>
<dbReference type="EMBL" id="ATFF01000001">
    <property type="protein sequence ID" value="EPF32478.1"/>
    <property type="molecule type" value="Genomic_DNA"/>
</dbReference>
<organism evidence="1 2">
    <name type="scientific">Treponema maltophilum ATCC 51939</name>
    <dbReference type="NCBI Taxonomy" id="1125699"/>
    <lineage>
        <taxon>Bacteria</taxon>
        <taxon>Pseudomonadati</taxon>
        <taxon>Spirochaetota</taxon>
        <taxon>Spirochaetia</taxon>
        <taxon>Spirochaetales</taxon>
        <taxon>Treponemataceae</taxon>
        <taxon>Treponema</taxon>
    </lineage>
</organism>
<dbReference type="eggNOG" id="COG5492">
    <property type="taxonomic scope" value="Bacteria"/>
</dbReference>
<dbReference type="InterPro" id="IPR032675">
    <property type="entry name" value="LRR_dom_sf"/>
</dbReference>
<dbReference type="SUPFAM" id="SSF52058">
    <property type="entry name" value="L domain-like"/>
    <property type="match status" value="1"/>
</dbReference>
<evidence type="ECO:0000313" key="1">
    <source>
        <dbReference type="EMBL" id="EPF32478.1"/>
    </source>
</evidence>
<dbReference type="OrthoDB" id="356420at2"/>
<dbReference type="STRING" id="1125699.HMPREF9194_00001"/>
<evidence type="ECO:0008006" key="3">
    <source>
        <dbReference type="Google" id="ProtNLM"/>
    </source>
</evidence>
<dbReference type="Pfam" id="PF13306">
    <property type="entry name" value="LRR_5"/>
    <property type="match status" value="2"/>
</dbReference>
<dbReference type="PANTHER" id="PTHR45661:SF3">
    <property type="entry name" value="IG-LIKE DOMAIN-CONTAINING PROTEIN"/>
    <property type="match status" value="1"/>
</dbReference>
<sequence>KNCTEITGTVVLPASLKYIDYYAFENCNKVDAFDFTHCTQLTEICFHAFAECTKITEVNLPASLTTISASAFSGCTNLATLTVDAASTHLRSKNNIIYDYNETKLLCRAPNVTQVTFPATLTEIAEGVFTNCTGLTQVDFSQCTGLTKIGESAFYGCTGLTSLNLPASLERLGNSAFKNCTEITGTVVLPASLKYIDYYAFENCNKVDAFDFTQCTQLTEISFMAFAECKEDAIFTVKKSSNIKNYLLDSKSGIKASQIREVP</sequence>
<name>S3K2K7_TREMA</name>
<accession>S3K2K7</accession>
<protein>
    <recommendedName>
        <fullName evidence="3">Bacterial surface protein 26-residue</fullName>
    </recommendedName>
</protein>
<dbReference type="PANTHER" id="PTHR45661">
    <property type="entry name" value="SURFACE ANTIGEN"/>
    <property type="match status" value="1"/>
</dbReference>
<evidence type="ECO:0000313" key="2">
    <source>
        <dbReference type="Proteomes" id="UP000014541"/>
    </source>
</evidence>
<dbReference type="PATRIC" id="fig|1125699.3.peg.1"/>
<dbReference type="InterPro" id="IPR053139">
    <property type="entry name" value="Surface_bspA-like"/>
</dbReference>
<dbReference type="InterPro" id="IPR026906">
    <property type="entry name" value="LRR_5"/>
</dbReference>
<feature type="non-terminal residue" evidence="1">
    <location>
        <position position="1"/>
    </location>
</feature>
<dbReference type="Gene3D" id="3.80.10.10">
    <property type="entry name" value="Ribonuclease Inhibitor"/>
    <property type="match status" value="1"/>
</dbReference>